<protein>
    <submittedName>
        <fullName evidence="3">Uncharacterized protein</fullName>
    </submittedName>
</protein>
<proteinExistence type="predicted"/>
<evidence type="ECO:0000256" key="2">
    <source>
        <dbReference type="SAM" id="SignalP"/>
    </source>
</evidence>
<dbReference type="EMBL" id="ASPP01015765">
    <property type="protein sequence ID" value="ETO17926.1"/>
    <property type="molecule type" value="Genomic_DNA"/>
</dbReference>
<evidence type="ECO:0000256" key="1">
    <source>
        <dbReference type="SAM" id="MobiDB-lite"/>
    </source>
</evidence>
<dbReference type="Proteomes" id="UP000023152">
    <property type="component" value="Unassembled WGS sequence"/>
</dbReference>
<feature type="signal peptide" evidence="2">
    <location>
        <begin position="1"/>
        <end position="19"/>
    </location>
</feature>
<evidence type="ECO:0000313" key="4">
    <source>
        <dbReference type="Proteomes" id="UP000023152"/>
    </source>
</evidence>
<comment type="caution">
    <text evidence="3">The sequence shown here is derived from an EMBL/GenBank/DDBJ whole genome shotgun (WGS) entry which is preliminary data.</text>
</comment>
<keyword evidence="2" id="KW-0732">Signal</keyword>
<feature type="chain" id="PRO_5004975978" evidence="2">
    <location>
        <begin position="20"/>
        <end position="169"/>
    </location>
</feature>
<sequence>MAALELIMILTCQIQDIRSTNNDEKTADDITFKNVWKKNMQVRRQFMCANTPTIINSFYTDAAKGQRLVGNENKDEHRRPKKRKNNNKQNKKSNADEILSLRHEVGNRSRDEITFIITIIQQHDLYLVMNRVGWKSRVMINTYYSAVSIEICSVIIPISKHSSKNYNML</sequence>
<keyword evidence="4" id="KW-1185">Reference proteome</keyword>
<dbReference type="AlphaFoldDB" id="X6MWC8"/>
<gene>
    <name evidence="3" type="ORF">RFI_19374</name>
</gene>
<feature type="compositionally biased region" description="Basic residues" evidence="1">
    <location>
        <begin position="79"/>
        <end position="91"/>
    </location>
</feature>
<reference evidence="3 4" key="1">
    <citation type="journal article" date="2013" name="Curr. Biol.">
        <title>The Genome of the Foraminiferan Reticulomyxa filosa.</title>
        <authorList>
            <person name="Glockner G."/>
            <person name="Hulsmann N."/>
            <person name="Schleicher M."/>
            <person name="Noegel A.A."/>
            <person name="Eichinger L."/>
            <person name="Gallinger C."/>
            <person name="Pawlowski J."/>
            <person name="Sierra R."/>
            <person name="Euteneuer U."/>
            <person name="Pillet L."/>
            <person name="Moustafa A."/>
            <person name="Platzer M."/>
            <person name="Groth M."/>
            <person name="Szafranski K."/>
            <person name="Schliwa M."/>
        </authorList>
    </citation>
    <scope>NUCLEOTIDE SEQUENCE [LARGE SCALE GENOMIC DNA]</scope>
</reference>
<accession>X6MWC8</accession>
<feature type="region of interest" description="Disordered" evidence="1">
    <location>
        <begin position="69"/>
        <end position="97"/>
    </location>
</feature>
<name>X6MWC8_RETFI</name>
<evidence type="ECO:0000313" key="3">
    <source>
        <dbReference type="EMBL" id="ETO17926.1"/>
    </source>
</evidence>
<organism evidence="3 4">
    <name type="scientific">Reticulomyxa filosa</name>
    <dbReference type="NCBI Taxonomy" id="46433"/>
    <lineage>
        <taxon>Eukaryota</taxon>
        <taxon>Sar</taxon>
        <taxon>Rhizaria</taxon>
        <taxon>Retaria</taxon>
        <taxon>Foraminifera</taxon>
        <taxon>Monothalamids</taxon>
        <taxon>Reticulomyxidae</taxon>
        <taxon>Reticulomyxa</taxon>
    </lineage>
</organism>